<proteinExistence type="inferred from homology"/>
<dbReference type="InterPro" id="IPR003679">
    <property type="entry name" value="Amioglycoside_AcTrfase"/>
</dbReference>
<keyword evidence="2 4" id="KW-0808">Transferase</keyword>
<evidence type="ECO:0000313" key="6">
    <source>
        <dbReference type="Proteomes" id="UP000569951"/>
    </source>
</evidence>
<dbReference type="EC" id="2.3.1.-" evidence="4"/>
<name>A0A841I5Y8_9DEIO</name>
<dbReference type="EMBL" id="JACHHG010000010">
    <property type="protein sequence ID" value="MBB6099285.1"/>
    <property type="molecule type" value="Genomic_DNA"/>
</dbReference>
<dbReference type="Proteomes" id="UP000569951">
    <property type="component" value="Unassembled WGS sequence"/>
</dbReference>
<dbReference type="InterPro" id="IPR028345">
    <property type="entry name" value="Antibiotic_NAT-like"/>
</dbReference>
<evidence type="ECO:0000313" key="5">
    <source>
        <dbReference type="EMBL" id="MBB6099285.1"/>
    </source>
</evidence>
<organism evidence="5 6">
    <name type="scientific">Deinobacterium chartae</name>
    <dbReference type="NCBI Taxonomy" id="521158"/>
    <lineage>
        <taxon>Bacteria</taxon>
        <taxon>Thermotogati</taxon>
        <taxon>Deinococcota</taxon>
        <taxon>Deinococci</taxon>
        <taxon>Deinococcales</taxon>
        <taxon>Deinococcaceae</taxon>
        <taxon>Deinobacterium</taxon>
    </lineage>
</organism>
<evidence type="ECO:0000256" key="3">
    <source>
        <dbReference type="ARBA" id="ARBA00023315"/>
    </source>
</evidence>
<dbReference type="RefSeq" id="WP_183988037.1">
    <property type="nucleotide sequence ID" value="NZ_JACHHG010000010.1"/>
</dbReference>
<gene>
    <name evidence="5" type="ORF">HNR42_002723</name>
</gene>
<dbReference type="SUPFAM" id="SSF110710">
    <property type="entry name" value="TTHA0583/YokD-like"/>
    <property type="match status" value="1"/>
</dbReference>
<comment type="caution">
    <text evidence="5">The sequence shown here is derived from an EMBL/GenBank/DDBJ whole genome shotgun (WGS) entry which is preliminary data.</text>
</comment>
<evidence type="ECO:0000256" key="4">
    <source>
        <dbReference type="RuleBase" id="RU365031"/>
    </source>
</evidence>
<comment type="similarity">
    <text evidence="1 4">Belongs to the antibiotic N-acetyltransferase family.</text>
</comment>
<comment type="catalytic activity">
    <reaction evidence="4">
        <text>a 2-deoxystreptamine antibiotic + acetyl-CoA = an N(3)-acetyl-2-deoxystreptamine antibiotic + CoA + H(+)</text>
        <dbReference type="Rhea" id="RHEA:12665"/>
        <dbReference type="ChEBI" id="CHEBI:15378"/>
        <dbReference type="ChEBI" id="CHEBI:57287"/>
        <dbReference type="ChEBI" id="CHEBI:57288"/>
        <dbReference type="ChEBI" id="CHEBI:57921"/>
        <dbReference type="ChEBI" id="CHEBI:77452"/>
        <dbReference type="EC" id="2.3.1.81"/>
    </reaction>
</comment>
<dbReference type="PANTHER" id="PTHR11104:SF0">
    <property type="entry name" value="SPBETA PROPHAGE-DERIVED AMINOGLYCOSIDE N(3')-ACETYLTRANSFERASE-LIKE PROTEIN YOKD"/>
    <property type="match status" value="1"/>
</dbReference>
<protein>
    <recommendedName>
        <fullName evidence="4">Aminoglycoside N(3)-acetyltransferase</fullName>
        <ecNumber evidence="4">2.3.1.-</ecNumber>
    </recommendedName>
</protein>
<dbReference type="GO" id="GO:0046353">
    <property type="term" value="F:aminoglycoside 3-N-acetyltransferase activity"/>
    <property type="evidence" value="ECO:0007669"/>
    <property type="project" value="UniProtKB-EC"/>
</dbReference>
<evidence type="ECO:0000256" key="2">
    <source>
        <dbReference type="ARBA" id="ARBA00022679"/>
    </source>
</evidence>
<evidence type="ECO:0000256" key="1">
    <source>
        <dbReference type="ARBA" id="ARBA00006383"/>
    </source>
</evidence>
<keyword evidence="6" id="KW-1185">Reference proteome</keyword>
<reference evidence="5 6" key="1">
    <citation type="submission" date="2020-08" db="EMBL/GenBank/DDBJ databases">
        <title>Genomic Encyclopedia of Type Strains, Phase IV (KMG-IV): sequencing the most valuable type-strain genomes for metagenomic binning, comparative biology and taxonomic classification.</title>
        <authorList>
            <person name="Goeker M."/>
        </authorList>
    </citation>
    <scope>NUCLEOTIDE SEQUENCE [LARGE SCALE GENOMIC DNA]</scope>
    <source>
        <strain evidence="5 6">DSM 21458</strain>
    </source>
</reference>
<dbReference type="Pfam" id="PF02522">
    <property type="entry name" value="Antibiotic_NAT"/>
    <property type="match status" value="1"/>
</dbReference>
<sequence>MLNLFRRAVNVRQSDLEDALALLGLDGSQHVIAHASLSAFGHVEGGAPAMLRALRNRSATLVMPAFSYYTLVWPEQYRAADWPRPTPSATGHFHRYSRVSSDIGRVPLALVDDPVALRSDHPALSFVATGERAAEVLAAQSLECPYAPIGALYDLDGYVLLMGVDHKSNTTVHYGEYLAGQVLLPRYVRVGAEVRETFFPNCSAAFDRLAPYLEGNGRGGRTLQLERGRIGLYPVREVVDATVRLLQRDPEALLCRYASCRCQEVRARVRKQGLHPRSHRIGPAALLGKTSR</sequence>
<dbReference type="GO" id="GO:0046677">
    <property type="term" value="P:response to antibiotic"/>
    <property type="evidence" value="ECO:0007669"/>
    <property type="project" value="UniProtKB-KW"/>
</dbReference>
<keyword evidence="4" id="KW-0046">Antibiotic resistance</keyword>
<dbReference type="AlphaFoldDB" id="A0A841I5Y8"/>
<accession>A0A841I5Y8</accession>
<keyword evidence="3 4" id="KW-0012">Acyltransferase</keyword>
<dbReference type="PANTHER" id="PTHR11104">
    <property type="entry name" value="AMINOGLYCOSIDE N3-ACETYLTRANSFERASE"/>
    <property type="match status" value="1"/>
</dbReference>